<accession>A0A4P8XL66</accession>
<dbReference type="Proteomes" id="UP000300879">
    <property type="component" value="Chromosome"/>
</dbReference>
<protein>
    <submittedName>
        <fullName evidence="1">Uncharacterized protein</fullName>
    </submittedName>
</protein>
<name>A0A4P8XL66_9BACL</name>
<gene>
    <name evidence="1" type="ORF">E6C60_1675</name>
</gene>
<dbReference type="KEGG" id="palo:E6C60_1675"/>
<evidence type="ECO:0000313" key="1">
    <source>
        <dbReference type="EMBL" id="QCT02390.1"/>
    </source>
</evidence>
<sequence>MEHKSSSRVLKGILLCLIVIAFKPYPSAPSHSNYTVQGHEGSEAVVQLAENRIAVVDTSLNSGLKGEIMVFEFDEDLKSFEPIGRYNYMDYLWNPDKYNF</sequence>
<proteinExistence type="predicted"/>
<organism evidence="1 2">
    <name type="scientific">Paenibacillus algicola</name>
    <dbReference type="NCBI Taxonomy" id="2565926"/>
    <lineage>
        <taxon>Bacteria</taxon>
        <taxon>Bacillati</taxon>
        <taxon>Bacillota</taxon>
        <taxon>Bacilli</taxon>
        <taxon>Bacillales</taxon>
        <taxon>Paenibacillaceae</taxon>
        <taxon>Paenibacillus</taxon>
    </lineage>
</organism>
<dbReference type="EMBL" id="CP040396">
    <property type="protein sequence ID" value="QCT02390.1"/>
    <property type="molecule type" value="Genomic_DNA"/>
</dbReference>
<dbReference type="RefSeq" id="WP_138225430.1">
    <property type="nucleotide sequence ID" value="NZ_CP040396.1"/>
</dbReference>
<evidence type="ECO:0000313" key="2">
    <source>
        <dbReference type="Proteomes" id="UP000300879"/>
    </source>
</evidence>
<dbReference type="OrthoDB" id="2665416at2"/>
<dbReference type="AlphaFoldDB" id="A0A4P8XL66"/>
<reference evidence="1 2" key="1">
    <citation type="submission" date="2019-05" db="EMBL/GenBank/DDBJ databases">
        <authorList>
            <person name="Chen C."/>
        </authorList>
    </citation>
    <scope>NUCLEOTIDE SEQUENCE [LARGE SCALE GENOMIC DNA]</scope>
    <source>
        <strain evidence="1 2">HB172198</strain>
    </source>
</reference>
<keyword evidence="2" id="KW-1185">Reference proteome</keyword>